<accession>A0A0B5QU76</accession>
<dbReference type="AlphaFoldDB" id="A0A0B5QU76"/>
<sequence length="139" mass="15969">MIIKEYNYLPEEAKKIRVEVFVKEQGFVEEFDEIDGIAKHMVMYEGEQAISTCRIYFNSKKESFIIGRVAVLKEWRGKNIGAKMLNAAEDSITREGGKSVMLSGQARVAEFYEKQGYEKQGDAYLEEDCLHILMKKNLG</sequence>
<reference evidence="3" key="3">
    <citation type="submission" date="2020-05" db="EMBL/GenBank/DDBJ databases">
        <title>Genomic insights into acetone-butanol-ethanol (ABE) fermentation by sequencing solventogenic clostridia strains.</title>
        <authorList>
            <person name="Brown S."/>
        </authorList>
    </citation>
    <scope>NUCLEOTIDE SEQUENCE</scope>
    <source>
        <strain evidence="3">DJ126</strain>
    </source>
</reference>
<evidence type="ECO:0000259" key="1">
    <source>
        <dbReference type="PROSITE" id="PS51186"/>
    </source>
</evidence>
<dbReference type="EMBL" id="JABSXK010000001">
    <property type="protein sequence ID" value="NRV10824.1"/>
    <property type="molecule type" value="Genomic_DNA"/>
</dbReference>
<feature type="domain" description="N-acetyltransferase" evidence="1">
    <location>
        <begin position="1"/>
        <end position="139"/>
    </location>
</feature>
<dbReference type="STRING" id="1520.LF65_03901"/>
<dbReference type="Gene3D" id="3.40.630.30">
    <property type="match status" value="1"/>
</dbReference>
<dbReference type="CDD" id="cd04301">
    <property type="entry name" value="NAT_SF"/>
    <property type="match status" value="1"/>
</dbReference>
<dbReference type="Proteomes" id="UP000821656">
    <property type="component" value="Unassembled WGS sequence"/>
</dbReference>
<keyword evidence="2" id="KW-0808">Transferase</keyword>
<dbReference type="Pfam" id="PF13673">
    <property type="entry name" value="Acetyltransf_10"/>
    <property type="match status" value="1"/>
</dbReference>
<proteinExistence type="predicted"/>
<dbReference type="SUPFAM" id="SSF55729">
    <property type="entry name" value="Acyl-CoA N-acyltransferases (Nat)"/>
    <property type="match status" value="1"/>
</dbReference>
<dbReference type="KEGG" id="cbei:LF65_03901"/>
<dbReference type="PROSITE" id="PS51186">
    <property type="entry name" value="GNAT"/>
    <property type="match status" value="1"/>
</dbReference>
<name>A0A0B5QU76_CLOBE</name>
<reference evidence="4" key="1">
    <citation type="submission" date="2014-12" db="EMBL/GenBank/DDBJ databases">
        <title>Genome sequence of Clostridium beijerinckii strain 59B.</title>
        <authorList>
            <person name="Little G.T."/>
            <person name="Minton N.P."/>
        </authorList>
    </citation>
    <scope>NUCLEOTIDE SEQUENCE [LARGE SCALE GENOMIC DNA]</scope>
    <source>
        <strain evidence="4">59B</strain>
    </source>
</reference>
<dbReference type="EMBL" id="CP010086">
    <property type="protein sequence ID" value="AJH00449.1"/>
    <property type="molecule type" value="Genomic_DNA"/>
</dbReference>
<dbReference type="OrthoDB" id="9796171at2"/>
<dbReference type="Proteomes" id="UP000031866">
    <property type="component" value="Chromosome"/>
</dbReference>
<protein>
    <submittedName>
        <fullName evidence="2">GCN5 family acetyltransferase</fullName>
    </submittedName>
    <submittedName>
        <fullName evidence="3">GNAT family N-acyltransferase</fullName>
    </submittedName>
</protein>
<organism evidence="2 4">
    <name type="scientific">Clostridium beijerinckii</name>
    <name type="common">Clostridium MP</name>
    <dbReference type="NCBI Taxonomy" id="1520"/>
    <lineage>
        <taxon>Bacteria</taxon>
        <taxon>Bacillati</taxon>
        <taxon>Bacillota</taxon>
        <taxon>Clostridia</taxon>
        <taxon>Eubacteriales</taxon>
        <taxon>Clostridiaceae</taxon>
        <taxon>Clostridium</taxon>
    </lineage>
</organism>
<reference evidence="2" key="2">
    <citation type="submission" date="2016-02" db="EMBL/GenBank/DDBJ databases">
        <title>Genome sequence of Clostridium beijerinckii strain 59B.</title>
        <authorList>
            <person name="Little G.T."/>
            <person name="Minton N.P."/>
        </authorList>
    </citation>
    <scope>NUCLEOTIDE SEQUENCE</scope>
    <source>
        <strain evidence="2">NCIMB 14988</strain>
    </source>
</reference>
<evidence type="ECO:0000313" key="4">
    <source>
        <dbReference type="Proteomes" id="UP000031866"/>
    </source>
</evidence>
<gene>
    <name evidence="3" type="ORF">DFH45_003787</name>
    <name evidence="2" type="ORF">LF65_03901</name>
</gene>
<dbReference type="RefSeq" id="WP_041898221.1">
    <property type="nucleotide sequence ID" value="NZ_CP010086.2"/>
</dbReference>
<dbReference type="InterPro" id="IPR016181">
    <property type="entry name" value="Acyl_CoA_acyltransferase"/>
</dbReference>
<dbReference type="GO" id="GO:0016747">
    <property type="term" value="F:acyltransferase activity, transferring groups other than amino-acyl groups"/>
    <property type="evidence" value="ECO:0007669"/>
    <property type="project" value="InterPro"/>
</dbReference>
<evidence type="ECO:0000313" key="3">
    <source>
        <dbReference type="EMBL" id="NRV10824.1"/>
    </source>
</evidence>
<evidence type="ECO:0000313" key="2">
    <source>
        <dbReference type="EMBL" id="AJH00449.1"/>
    </source>
</evidence>
<dbReference type="InterPro" id="IPR000182">
    <property type="entry name" value="GNAT_dom"/>
</dbReference>